<proteinExistence type="predicted"/>
<sequence length="223" mass="24225">CRSTTRCPSHLPTDDSTIPCSPAAELAQLGVRMSQTLSQEESSQHLRRAIRQTESIQLMNAACADNATNLQVAANAVSFASLFLDVLGGTVAIVGAVQLQGTYGLLKLRESALAGLKNTIKLPESADEQDALALALHLQYLEKVIFPPLHSPRLWDSLSPLLKQSADLLPRILMRNKVEDHLQISFSYFLADYRHTTNSLASTRFLTSIGFAASSSVCWSSLG</sequence>
<evidence type="ECO:0000313" key="2">
    <source>
        <dbReference type="Proteomes" id="UP001219525"/>
    </source>
</evidence>
<reference evidence="1" key="1">
    <citation type="submission" date="2023-03" db="EMBL/GenBank/DDBJ databases">
        <title>Massive genome expansion in bonnet fungi (Mycena s.s.) driven by repeated elements and novel gene families across ecological guilds.</title>
        <authorList>
            <consortium name="Lawrence Berkeley National Laboratory"/>
            <person name="Harder C.B."/>
            <person name="Miyauchi S."/>
            <person name="Viragh M."/>
            <person name="Kuo A."/>
            <person name="Thoen E."/>
            <person name="Andreopoulos B."/>
            <person name="Lu D."/>
            <person name="Skrede I."/>
            <person name="Drula E."/>
            <person name="Henrissat B."/>
            <person name="Morin E."/>
            <person name="Kohler A."/>
            <person name="Barry K."/>
            <person name="LaButti K."/>
            <person name="Morin E."/>
            <person name="Salamov A."/>
            <person name="Lipzen A."/>
            <person name="Mereny Z."/>
            <person name="Hegedus B."/>
            <person name="Baldrian P."/>
            <person name="Stursova M."/>
            <person name="Weitz H."/>
            <person name="Taylor A."/>
            <person name="Grigoriev I.V."/>
            <person name="Nagy L.G."/>
            <person name="Martin F."/>
            <person name="Kauserud H."/>
        </authorList>
    </citation>
    <scope>NUCLEOTIDE SEQUENCE</scope>
    <source>
        <strain evidence="1">9144</strain>
    </source>
</reference>
<protein>
    <submittedName>
        <fullName evidence="1">Uncharacterized protein</fullName>
    </submittedName>
</protein>
<keyword evidence="2" id="KW-1185">Reference proteome</keyword>
<dbReference type="EMBL" id="JARJCW010000041">
    <property type="protein sequence ID" value="KAJ7205951.1"/>
    <property type="molecule type" value="Genomic_DNA"/>
</dbReference>
<feature type="non-terminal residue" evidence="1">
    <location>
        <position position="1"/>
    </location>
</feature>
<dbReference type="Proteomes" id="UP001219525">
    <property type="component" value="Unassembled WGS sequence"/>
</dbReference>
<evidence type="ECO:0000313" key="1">
    <source>
        <dbReference type="EMBL" id="KAJ7205951.1"/>
    </source>
</evidence>
<accession>A0AAD6V8B8</accession>
<name>A0AAD6V8B8_9AGAR</name>
<dbReference type="AlphaFoldDB" id="A0AAD6V8B8"/>
<comment type="caution">
    <text evidence="1">The sequence shown here is derived from an EMBL/GenBank/DDBJ whole genome shotgun (WGS) entry which is preliminary data.</text>
</comment>
<gene>
    <name evidence="1" type="ORF">GGX14DRAFT_643677</name>
</gene>
<organism evidence="1 2">
    <name type="scientific">Mycena pura</name>
    <dbReference type="NCBI Taxonomy" id="153505"/>
    <lineage>
        <taxon>Eukaryota</taxon>
        <taxon>Fungi</taxon>
        <taxon>Dikarya</taxon>
        <taxon>Basidiomycota</taxon>
        <taxon>Agaricomycotina</taxon>
        <taxon>Agaricomycetes</taxon>
        <taxon>Agaricomycetidae</taxon>
        <taxon>Agaricales</taxon>
        <taxon>Marasmiineae</taxon>
        <taxon>Mycenaceae</taxon>
        <taxon>Mycena</taxon>
    </lineage>
</organism>